<gene>
    <name evidence="4" type="ORF">JQV55_10890</name>
</gene>
<dbReference type="CDD" id="cd00156">
    <property type="entry name" value="REC"/>
    <property type="match status" value="1"/>
</dbReference>
<feature type="domain" description="Response regulatory" evidence="3">
    <location>
        <begin position="16"/>
        <end position="134"/>
    </location>
</feature>
<keyword evidence="5" id="KW-1185">Reference proteome</keyword>
<dbReference type="SMART" id="SM00448">
    <property type="entry name" value="REC"/>
    <property type="match status" value="1"/>
</dbReference>
<dbReference type="Pfam" id="PF00072">
    <property type="entry name" value="Response_reg"/>
    <property type="match status" value="1"/>
</dbReference>
<evidence type="ECO:0000256" key="1">
    <source>
        <dbReference type="ARBA" id="ARBA00022553"/>
    </source>
</evidence>
<name>A0AAE3B6A3_9RHOB</name>
<sequence length="140" mass="15849">MQSNITQLSKYRLHQTCLIIEDSEFDRRKLTRVMNKSRHPFHIEVAATLKSARRAMEKGPVSLILLDNNLPDGLGADFALELAHDPNFAEIPVIIVSDWPSPFMWEKASTAGVAYVLSKTEFDGRYVHAVLEGKKEKLLN</sequence>
<reference evidence="4 5" key="1">
    <citation type="submission" date="2021-01" db="EMBL/GenBank/DDBJ databases">
        <title>Diatom-associated Roseobacters Show Island Model of Population Structure.</title>
        <authorList>
            <person name="Qu L."/>
            <person name="Feng X."/>
            <person name="Chen Y."/>
            <person name="Li L."/>
            <person name="Wang X."/>
            <person name="Hu Z."/>
            <person name="Wang H."/>
            <person name="Luo H."/>
        </authorList>
    </citation>
    <scope>NUCLEOTIDE SEQUENCE [LARGE SCALE GENOMIC DNA]</scope>
    <source>
        <strain evidence="4 5">TR60-84</strain>
    </source>
</reference>
<comment type="caution">
    <text evidence="4">The sequence shown here is derived from an EMBL/GenBank/DDBJ whole genome shotgun (WGS) entry which is preliminary data.</text>
</comment>
<proteinExistence type="predicted"/>
<dbReference type="EMBL" id="JAFBRM010000002">
    <property type="protein sequence ID" value="MBM1714072.1"/>
    <property type="molecule type" value="Genomic_DNA"/>
</dbReference>
<feature type="modified residue" description="4-aspartylphosphate" evidence="2">
    <location>
        <position position="67"/>
    </location>
</feature>
<dbReference type="AlphaFoldDB" id="A0AAE3B6A3"/>
<dbReference type="Gene3D" id="3.40.50.2300">
    <property type="match status" value="1"/>
</dbReference>
<dbReference type="InterPro" id="IPR050595">
    <property type="entry name" value="Bact_response_regulator"/>
</dbReference>
<dbReference type="Proteomes" id="UP000732193">
    <property type="component" value="Unassembled WGS sequence"/>
</dbReference>
<evidence type="ECO:0000259" key="3">
    <source>
        <dbReference type="PROSITE" id="PS50110"/>
    </source>
</evidence>
<dbReference type="RefSeq" id="WP_025043190.1">
    <property type="nucleotide sequence ID" value="NZ_CANKZB010000003.1"/>
</dbReference>
<accession>A0AAE3B6A3</accession>
<keyword evidence="1 2" id="KW-0597">Phosphoprotein</keyword>
<dbReference type="PROSITE" id="PS50110">
    <property type="entry name" value="RESPONSE_REGULATORY"/>
    <property type="match status" value="1"/>
</dbReference>
<dbReference type="GeneID" id="93911280"/>
<evidence type="ECO:0000313" key="5">
    <source>
        <dbReference type="Proteomes" id="UP000732193"/>
    </source>
</evidence>
<organism evidence="4 5">
    <name type="scientific">Sulfitobacter geojensis</name>
    <dbReference type="NCBI Taxonomy" id="1342299"/>
    <lineage>
        <taxon>Bacteria</taxon>
        <taxon>Pseudomonadati</taxon>
        <taxon>Pseudomonadota</taxon>
        <taxon>Alphaproteobacteria</taxon>
        <taxon>Rhodobacterales</taxon>
        <taxon>Roseobacteraceae</taxon>
        <taxon>Sulfitobacter</taxon>
    </lineage>
</organism>
<dbReference type="PANTHER" id="PTHR44591:SF3">
    <property type="entry name" value="RESPONSE REGULATORY DOMAIN-CONTAINING PROTEIN"/>
    <property type="match status" value="1"/>
</dbReference>
<dbReference type="PANTHER" id="PTHR44591">
    <property type="entry name" value="STRESS RESPONSE REGULATOR PROTEIN 1"/>
    <property type="match status" value="1"/>
</dbReference>
<protein>
    <submittedName>
        <fullName evidence="4">Response regulator</fullName>
    </submittedName>
</protein>
<evidence type="ECO:0000313" key="4">
    <source>
        <dbReference type="EMBL" id="MBM1714072.1"/>
    </source>
</evidence>
<dbReference type="InterPro" id="IPR001789">
    <property type="entry name" value="Sig_transdc_resp-reg_receiver"/>
</dbReference>
<evidence type="ECO:0000256" key="2">
    <source>
        <dbReference type="PROSITE-ProRule" id="PRU00169"/>
    </source>
</evidence>
<dbReference type="GO" id="GO:0000160">
    <property type="term" value="P:phosphorelay signal transduction system"/>
    <property type="evidence" value="ECO:0007669"/>
    <property type="project" value="InterPro"/>
</dbReference>
<dbReference type="SUPFAM" id="SSF52172">
    <property type="entry name" value="CheY-like"/>
    <property type="match status" value="1"/>
</dbReference>
<dbReference type="InterPro" id="IPR011006">
    <property type="entry name" value="CheY-like_superfamily"/>
</dbReference>